<protein>
    <submittedName>
        <fullName evidence="1 2">Uncharacterized protein</fullName>
    </submittedName>
</protein>
<dbReference type="EnsemblPlants" id="Pp3c21_1385V3.1">
    <property type="protein sequence ID" value="Pp3c21_1385V3.1"/>
    <property type="gene ID" value="Pp3c21_1385"/>
</dbReference>
<proteinExistence type="predicted"/>
<dbReference type="Proteomes" id="UP000006727">
    <property type="component" value="Chromosome 21"/>
</dbReference>
<accession>A0A2K1IQB6</accession>
<reference evidence="2" key="3">
    <citation type="submission" date="2020-12" db="UniProtKB">
        <authorList>
            <consortium name="EnsemblPlants"/>
        </authorList>
    </citation>
    <scope>IDENTIFICATION</scope>
</reference>
<dbReference type="EMBL" id="ABEU02000021">
    <property type="protein sequence ID" value="PNR31474.1"/>
    <property type="molecule type" value="Genomic_DNA"/>
</dbReference>
<gene>
    <name evidence="1" type="ORF">PHYPA_025595</name>
</gene>
<dbReference type="AlphaFoldDB" id="A0A2K1IQB6"/>
<evidence type="ECO:0000313" key="3">
    <source>
        <dbReference type="Proteomes" id="UP000006727"/>
    </source>
</evidence>
<reference evidence="1 3" key="2">
    <citation type="journal article" date="2018" name="Plant J.">
        <title>The Physcomitrella patens chromosome-scale assembly reveals moss genome structure and evolution.</title>
        <authorList>
            <person name="Lang D."/>
            <person name="Ullrich K.K."/>
            <person name="Murat F."/>
            <person name="Fuchs J."/>
            <person name="Jenkins J."/>
            <person name="Haas F.B."/>
            <person name="Piednoel M."/>
            <person name="Gundlach H."/>
            <person name="Van Bel M."/>
            <person name="Meyberg R."/>
            <person name="Vives C."/>
            <person name="Morata J."/>
            <person name="Symeonidi A."/>
            <person name="Hiss M."/>
            <person name="Muchero W."/>
            <person name="Kamisugi Y."/>
            <person name="Saleh O."/>
            <person name="Blanc G."/>
            <person name="Decker E.L."/>
            <person name="van Gessel N."/>
            <person name="Grimwood J."/>
            <person name="Hayes R.D."/>
            <person name="Graham S.W."/>
            <person name="Gunter L.E."/>
            <person name="McDaniel S.F."/>
            <person name="Hoernstein S.N.W."/>
            <person name="Larsson A."/>
            <person name="Li F.W."/>
            <person name="Perroud P.F."/>
            <person name="Phillips J."/>
            <person name="Ranjan P."/>
            <person name="Rokshar D.S."/>
            <person name="Rothfels C.J."/>
            <person name="Schneider L."/>
            <person name="Shu S."/>
            <person name="Stevenson D.W."/>
            <person name="Thummler F."/>
            <person name="Tillich M."/>
            <person name="Villarreal Aguilar J.C."/>
            <person name="Widiez T."/>
            <person name="Wong G.K."/>
            <person name="Wymore A."/>
            <person name="Zhang Y."/>
            <person name="Zimmer A.D."/>
            <person name="Quatrano R.S."/>
            <person name="Mayer K.F.X."/>
            <person name="Goodstein D."/>
            <person name="Casacuberta J.M."/>
            <person name="Vandepoele K."/>
            <person name="Reski R."/>
            <person name="Cuming A.C."/>
            <person name="Tuskan G.A."/>
            <person name="Maumus F."/>
            <person name="Salse J."/>
            <person name="Schmutz J."/>
            <person name="Rensing S.A."/>
        </authorList>
    </citation>
    <scope>NUCLEOTIDE SEQUENCE [LARGE SCALE GENOMIC DNA]</scope>
    <source>
        <strain evidence="2 3">cv. Gransden 2004</strain>
    </source>
</reference>
<organism evidence="1">
    <name type="scientific">Physcomitrium patens</name>
    <name type="common">Spreading-leaved earth moss</name>
    <name type="synonym">Physcomitrella patens</name>
    <dbReference type="NCBI Taxonomy" id="3218"/>
    <lineage>
        <taxon>Eukaryota</taxon>
        <taxon>Viridiplantae</taxon>
        <taxon>Streptophyta</taxon>
        <taxon>Embryophyta</taxon>
        <taxon>Bryophyta</taxon>
        <taxon>Bryophytina</taxon>
        <taxon>Bryopsida</taxon>
        <taxon>Funariidae</taxon>
        <taxon>Funariales</taxon>
        <taxon>Funariaceae</taxon>
        <taxon>Physcomitrium</taxon>
    </lineage>
</organism>
<dbReference type="Gramene" id="Pp3c21_1385V3.1">
    <property type="protein sequence ID" value="Pp3c21_1385V3.1"/>
    <property type="gene ID" value="Pp3c21_1385"/>
</dbReference>
<keyword evidence="3" id="KW-1185">Reference proteome</keyword>
<name>A0A2K1IQB6_PHYPA</name>
<evidence type="ECO:0000313" key="1">
    <source>
        <dbReference type="EMBL" id="PNR31474.1"/>
    </source>
</evidence>
<reference evidence="1 3" key="1">
    <citation type="journal article" date="2008" name="Science">
        <title>The Physcomitrella genome reveals evolutionary insights into the conquest of land by plants.</title>
        <authorList>
            <person name="Rensing S."/>
            <person name="Lang D."/>
            <person name="Zimmer A."/>
            <person name="Terry A."/>
            <person name="Salamov A."/>
            <person name="Shapiro H."/>
            <person name="Nishiyama T."/>
            <person name="Perroud P.-F."/>
            <person name="Lindquist E."/>
            <person name="Kamisugi Y."/>
            <person name="Tanahashi T."/>
            <person name="Sakakibara K."/>
            <person name="Fujita T."/>
            <person name="Oishi K."/>
            <person name="Shin-I T."/>
            <person name="Kuroki Y."/>
            <person name="Toyoda A."/>
            <person name="Suzuki Y."/>
            <person name="Hashimoto A."/>
            <person name="Yamaguchi K."/>
            <person name="Sugano A."/>
            <person name="Kohara Y."/>
            <person name="Fujiyama A."/>
            <person name="Anterola A."/>
            <person name="Aoki S."/>
            <person name="Ashton N."/>
            <person name="Barbazuk W.B."/>
            <person name="Barker E."/>
            <person name="Bennetzen J."/>
            <person name="Bezanilla M."/>
            <person name="Blankenship R."/>
            <person name="Cho S.H."/>
            <person name="Dutcher S."/>
            <person name="Estelle M."/>
            <person name="Fawcett J.A."/>
            <person name="Gundlach H."/>
            <person name="Hanada K."/>
            <person name="Heyl A."/>
            <person name="Hicks K.A."/>
            <person name="Hugh J."/>
            <person name="Lohr M."/>
            <person name="Mayer K."/>
            <person name="Melkozernov A."/>
            <person name="Murata T."/>
            <person name="Nelson D."/>
            <person name="Pils B."/>
            <person name="Prigge M."/>
            <person name="Reiss B."/>
            <person name="Renner T."/>
            <person name="Rombauts S."/>
            <person name="Rushton P."/>
            <person name="Sanderfoot A."/>
            <person name="Schween G."/>
            <person name="Shiu S.-H."/>
            <person name="Stueber K."/>
            <person name="Theodoulou F.L."/>
            <person name="Tu H."/>
            <person name="Van de Peer Y."/>
            <person name="Verrier P.J."/>
            <person name="Waters E."/>
            <person name="Wood A."/>
            <person name="Yang L."/>
            <person name="Cove D."/>
            <person name="Cuming A."/>
            <person name="Hasebe M."/>
            <person name="Lucas S."/>
            <person name="Mishler D.B."/>
            <person name="Reski R."/>
            <person name="Grigoriev I."/>
            <person name="Quatrano R.S."/>
            <person name="Boore J.L."/>
        </authorList>
    </citation>
    <scope>NUCLEOTIDE SEQUENCE [LARGE SCALE GENOMIC DNA]</scope>
    <source>
        <strain evidence="2 3">cv. Gransden 2004</strain>
    </source>
</reference>
<dbReference type="InParanoid" id="A0A2K1IQB6"/>
<sequence>MARLQSLHRTTHVQLLRSDAHLDKRCIFVSNAEDAWYLMVVWISELSHFIDIFSMLLRVSRCGDAGHRSPYLSHAKRALYRLSYIPTGVNSANISISLEGRPPGYGARFEWRTLSSTNLT</sequence>
<evidence type="ECO:0000313" key="2">
    <source>
        <dbReference type="EnsemblPlants" id="Pp3c21_1385V3.1"/>
    </source>
</evidence>